<dbReference type="SUPFAM" id="SSF69322">
    <property type="entry name" value="Tricorn protease domain 2"/>
    <property type="match status" value="1"/>
</dbReference>
<organism evidence="1 2">
    <name type="scientific">Paenibacillus phytohabitans</name>
    <dbReference type="NCBI Taxonomy" id="2654978"/>
    <lineage>
        <taxon>Bacteria</taxon>
        <taxon>Bacillati</taxon>
        <taxon>Bacillota</taxon>
        <taxon>Bacilli</taxon>
        <taxon>Bacillales</taxon>
        <taxon>Paenibacillaceae</taxon>
        <taxon>Paenibacillus</taxon>
    </lineage>
</organism>
<evidence type="ECO:0000313" key="2">
    <source>
        <dbReference type="Proteomes" id="UP000596857"/>
    </source>
</evidence>
<protein>
    <submittedName>
        <fullName evidence="1">Uncharacterized protein</fullName>
    </submittedName>
</protein>
<proteinExistence type="predicted"/>
<dbReference type="Proteomes" id="UP000596857">
    <property type="component" value="Unassembled WGS sequence"/>
</dbReference>
<dbReference type="RefSeq" id="WP_171716537.1">
    <property type="nucleotide sequence ID" value="NZ_WHOB01000018.1"/>
</dbReference>
<keyword evidence="2" id="KW-1185">Reference proteome</keyword>
<dbReference type="EMBL" id="WHOB01000018">
    <property type="protein sequence ID" value="NOU78470.1"/>
    <property type="molecule type" value="Genomic_DNA"/>
</dbReference>
<reference evidence="1 2" key="1">
    <citation type="submission" date="2019-10" db="EMBL/GenBank/DDBJ databases">
        <title>Description of Paenibacillus terricola sp. nov.</title>
        <authorList>
            <person name="Carlier A."/>
            <person name="Qi S."/>
        </authorList>
    </citation>
    <scope>NUCLEOTIDE SEQUENCE [LARGE SCALE GENOMIC DNA]</scope>
    <source>
        <strain evidence="1 2">LMG 31459</strain>
    </source>
</reference>
<evidence type="ECO:0000313" key="1">
    <source>
        <dbReference type="EMBL" id="NOU78470.1"/>
    </source>
</evidence>
<sequence>MNISNLSTNKMVFSISMEEEINFLAFSNDDIFISRTTIREIDFNGNVIENNEDKISTKSIWMVNRKTDMKKEIIKSGEFDINDVYLTVNYLYYVKIVDKDNDGLLLENDYLSGEVWRLNRATLDNDFCFKINPFYFHRFLSADDSYVIFVSEDRIPDVTEIVFYNLATNKSAVLKNVYEKDWCDFRVVNNQEGEPDYFIYKEEINETSEKDLSYVKVLNWKDLIAQLQWR</sequence>
<gene>
    <name evidence="1" type="ORF">GC101_06200</name>
</gene>
<accession>A0ABX1YF09</accession>
<comment type="caution">
    <text evidence="1">The sequence shown here is derived from an EMBL/GenBank/DDBJ whole genome shotgun (WGS) entry which is preliminary data.</text>
</comment>
<name>A0ABX1YF09_9BACL</name>